<dbReference type="EMBL" id="CACRTF010000014">
    <property type="protein sequence ID" value="VYT36487.1"/>
    <property type="molecule type" value="Genomic_DNA"/>
</dbReference>
<dbReference type="InterPro" id="IPR006269">
    <property type="entry name" value="KDO8P_synthase"/>
</dbReference>
<dbReference type="EC" id="2.5.1.55" evidence="8"/>
<dbReference type="UniPathway" id="UPA00030"/>
<dbReference type="NCBIfam" id="NF003543">
    <property type="entry name" value="PRK05198.1"/>
    <property type="match status" value="1"/>
</dbReference>
<organism evidence="10">
    <name type="scientific">Enterocloster bolteae</name>
    <dbReference type="NCBI Taxonomy" id="208479"/>
    <lineage>
        <taxon>Bacteria</taxon>
        <taxon>Bacillati</taxon>
        <taxon>Bacillota</taxon>
        <taxon>Clostridia</taxon>
        <taxon>Lachnospirales</taxon>
        <taxon>Lachnospiraceae</taxon>
        <taxon>Enterocloster</taxon>
    </lineage>
</organism>
<evidence type="ECO:0000256" key="5">
    <source>
        <dbReference type="ARBA" id="ARBA00022490"/>
    </source>
</evidence>
<evidence type="ECO:0000313" key="10">
    <source>
        <dbReference type="EMBL" id="VYT36487.1"/>
    </source>
</evidence>
<keyword evidence="5 8" id="KW-0963">Cytoplasm</keyword>
<keyword evidence="8" id="KW-0448">Lipopolysaccharide biosynthesis</keyword>
<evidence type="ECO:0000256" key="2">
    <source>
        <dbReference type="ARBA" id="ARBA00004756"/>
    </source>
</evidence>
<name>A0A6N2W3P1_9FIRM</name>
<dbReference type="NCBIfam" id="TIGR01362">
    <property type="entry name" value="KDO8P_synth"/>
    <property type="match status" value="1"/>
</dbReference>
<accession>A0A6N2W3P1</accession>
<dbReference type="UniPathway" id="UPA00357">
    <property type="reaction ID" value="UER00474"/>
</dbReference>
<protein>
    <recommendedName>
        <fullName evidence="8">2-dehydro-3-deoxyphosphooctonate aldolase</fullName>
        <ecNumber evidence="8">2.5.1.55</ecNumber>
    </recommendedName>
    <alternativeName>
        <fullName evidence="8">3-deoxy-D-manno-octulosonic acid 8-phosphate synthase</fullName>
    </alternativeName>
    <alternativeName>
        <fullName evidence="8">KDO-8-phosphate synthase</fullName>
        <shortName evidence="8">KDO 8-P synthase</shortName>
        <shortName evidence="8">KDOPS</shortName>
    </alternativeName>
    <alternativeName>
        <fullName evidence="8">Phospho-2-dehydro-3-deoxyoctonate aldolase</fullName>
    </alternativeName>
</protein>
<dbReference type="PANTHER" id="PTHR21057">
    <property type="entry name" value="PHOSPHO-2-DEHYDRO-3-DEOXYHEPTONATE ALDOLASE"/>
    <property type="match status" value="1"/>
</dbReference>
<evidence type="ECO:0000256" key="6">
    <source>
        <dbReference type="ARBA" id="ARBA00022679"/>
    </source>
</evidence>
<comment type="subcellular location">
    <subcellularLocation>
        <location evidence="1 8">Cytoplasm</location>
    </subcellularLocation>
</comment>
<dbReference type="GO" id="GO:0008676">
    <property type="term" value="F:3-deoxy-8-phosphooctulonate synthase activity"/>
    <property type="evidence" value="ECO:0007669"/>
    <property type="project" value="UniProtKB-UniRule"/>
</dbReference>
<evidence type="ECO:0000256" key="3">
    <source>
        <dbReference type="ARBA" id="ARBA00004845"/>
    </source>
</evidence>
<dbReference type="Gene3D" id="3.20.20.70">
    <property type="entry name" value="Aldolase class I"/>
    <property type="match status" value="1"/>
</dbReference>
<gene>
    <name evidence="8 10" type="primary">kdsA</name>
    <name evidence="10" type="ORF">CBLFYP116_03225</name>
</gene>
<sequence length="272" mass="30489">MNPFLGNERFFLIAGPCALESEENVLYLSKRIKDITDRLGINYCFKVSWDKANRTSVTKYRGPGIDEGMRILKKVKAENNVMIATDIHESWQAKIVAEVADIIQIPAFLCRQTDLIEAAARTGKVINIKKAQFLSPEEMGNVVKKFEFYGNTNIMLCERGTSFGYNNLVVDMTGLVRMKRLGYPVVFDATHSVQISGGGKDYGNSGSREYVPYLARAAMATGVVDGLFMEVHHDPEQAKCDGSCMLHLDKLEPLLTELIDIRKVQNKYSYGI</sequence>
<comment type="pathway">
    <text evidence="2">Bacterial outer membrane biogenesis; lipopolysaccharide biosynthesis.</text>
</comment>
<reference evidence="10" key="1">
    <citation type="submission" date="2019-11" db="EMBL/GenBank/DDBJ databases">
        <authorList>
            <person name="Feng L."/>
        </authorList>
    </citation>
    <scope>NUCLEOTIDE SEQUENCE</scope>
    <source>
        <strain evidence="10">CbolteaeLFYP116</strain>
    </source>
</reference>
<dbReference type="GO" id="GO:0005737">
    <property type="term" value="C:cytoplasm"/>
    <property type="evidence" value="ECO:0007669"/>
    <property type="project" value="UniProtKB-SubCell"/>
</dbReference>
<evidence type="ECO:0000256" key="7">
    <source>
        <dbReference type="ARBA" id="ARBA00049112"/>
    </source>
</evidence>
<evidence type="ECO:0000259" key="9">
    <source>
        <dbReference type="Pfam" id="PF00793"/>
    </source>
</evidence>
<feature type="domain" description="DAHP synthetase I/KDSA" evidence="9">
    <location>
        <begin position="7"/>
        <end position="259"/>
    </location>
</feature>
<dbReference type="RefSeq" id="WP_002577823.1">
    <property type="nucleotide sequence ID" value="NZ_BAABZS010000001.1"/>
</dbReference>
<comment type="pathway">
    <text evidence="3 8">Carbohydrate biosynthesis; 3-deoxy-D-manno-octulosonate biosynthesis; 3-deoxy-D-manno-octulosonate from D-ribulose 5-phosphate: step 2/3.</text>
</comment>
<evidence type="ECO:0000256" key="8">
    <source>
        <dbReference type="HAMAP-Rule" id="MF_00056"/>
    </source>
</evidence>
<dbReference type="Pfam" id="PF00793">
    <property type="entry name" value="DAHP_synth_1"/>
    <property type="match status" value="1"/>
</dbReference>
<comment type="similarity">
    <text evidence="4 8">Belongs to the KdsA family.</text>
</comment>
<evidence type="ECO:0000256" key="1">
    <source>
        <dbReference type="ARBA" id="ARBA00004496"/>
    </source>
</evidence>
<keyword evidence="6 8" id="KW-0808">Transferase</keyword>
<evidence type="ECO:0000256" key="4">
    <source>
        <dbReference type="ARBA" id="ARBA00010499"/>
    </source>
</evidence>
<proteinExistence type="inferred from homology"/>
<dbReference type="HAMAP" id="MF_00056">
    <property type="entry name" value="KDO8P_synth"/>
    <property type="match status" value="1"/>
</dbReference>
<dbReference type="GeneID" id="23116325"/>
<dbReference type="SUPFAM" id="SSF51569">
    <property type="entry name" value="Aldolase"/>
    <property type="match status" value="1"/>
</dbReference>
<dbReference type="GO" id="GO:0019294">
    <property type="term" value="P:keto-3-deoxy-D-manno-octulosonic acid biosynthetic process"/>
    <property type="evidence" value="ECO:0007669"/>
    <property type="project" value="UniProtKB-UniRule"/>
</dbReference>
<comment type="catalytic activity">
    <reaction evidence="7 8">
        <text>D-arabinose 5-phosphate + phosphoenolpyruvate + H2O = 3-deoxy-alpha-D-manno-2-octulosonate-8-phosphate + phosphate</text>
        <dbReference type="Rhea" id="RHEA:14053"/>
        <dbReference type="ChEBI" id="CHEBI:15377"/>
        <dbReference type="ChEBI" id="CHEBI:43474"/>
        <dbReference type="ChEBI" id="CHEBI:57693"/>
        <dbReference type="ChEBI" id="CHEBI:58702"/>
        <dbReference type="ChEBI" id="CHEBI:85985"/>
        <dbReference type="EC" id="2.5.1.55"/>
    </reaction>
</comment>
<dbReference type="AlphaFoldDB" id="A0A6N2W3P1"/>
<dbReference type="InterPro" id="IPR006218">
    <property type="entry name" value="DAHP1/KDSA"/>
</dbReference>
<dbReference type="InterPro" id="IPR013785">
    <property type="entry name" value="Aldolase_TIM"/>
</dbReference>